<evidence type="ECO:0000313" key="3">
    <source>
        <dbReference type="Proteomes" id="UP001526225"/>
    </source>
</evidence>
<dbReference type="Proteomes" id="UP001526225">
    <property type="component" value="Unassembled WGS sequence"/>
</dbReference>
<gene>
    <name evidence="2" type="ORF">OIT44_06860</name>
</gene>
<dbReference type="PROSITE" id="PS51729">
    <property type="entry name" value="GNAT_YJDJ"/>
    <property type="match status" value="1"/>
</dbReference>
<sequence length="91" mass="10249">MNFQYEEGMISYSVDGEVKAKITFPANDEGTIWDIDHTFVDESLRGQGIANQLLAEVVRLARAQHVQLKPTCSFAKKVFAKTPDYQALEVK</sequence>
<dbReference type="CDD" id="cd04301">
    <property type="entry name" value="NAT_SF"/>
    <property type="match status" value="1"/>
</dbReference>
<dbReference type="RefSeq" id="WP_213408780.1">
    <property type="nucleotide sequence ID" value="NZ_CP074441.1"/>
</dbReference>
<dbReference type="InterPro" id="IPR045057">
    <property type="entry name" value="Gcn5-rel_NAT"/>
</dbReference>
<dbReference type="Pfam" id="PF14542">
    <property type="entry name" value="Acetyltransf_CG"/>
    <property type="match status" value="1"/>
</dbReference>
<dbReference type="PANTHER" id="PTHR31435">
    <property type="entry name" value="PROTEIN NATD1"/>
    <property type="match status" value="1"/>
</dbReference>
<accession>A0ABT3E5S6</accession>
<evidence type="ECO:0000259" key="1">
    <source>
        <dbReference type="PROSITE" id="PS51729"/>
    </source>
</evidence>
<reference evidence="2 3" key="1">
    <citation type="submission" date="2022-10" db="EMBL/GenBank/DDBJ databases">
        <title>Weissella fermenti sp. nov., isolated from fermented cabbage.</title>
        <authorList>
            <person name="Lee J.K."/>
            <person name="Baek J.H."/>
            <person name="Choi D.G."/>
            <person name="Kim J.M."/>
            <person name="Jeon C.O."/>
        </authorList>
    </citation>
    <scope>NUCLEOTIDE SEQUENCE [LARGE SCALE GENOMIC DNA]</scope>
    <source>
        <strain evidence="2 3">KACC 18534</strain>
    </source>
</reference>
<organism evidence="2 3">
    <name type="scientific">Weissella ceti</name>
    <dbReference type="NCBI Taxonomy" id="759620"/>
    <lineage>
        <taxon>Bacteria</taxon>
        <taxon>Bacillati</taxon>
        <taxon>Bacillota</taxon>
        <taxon>Bacilli</taxon>
        <taxon>Lactobacillales</taxon>
        <taxon>Lactobacillaceae</taxon>
        <taxon>Weissella</taxon>
    </lineage>
</organism>
<keyword evidence="3" id="KW-1185">Reference proteome</keyword>
<comment type="caution">
    <text evidence="2">The sequence shown here is derived from an EMBL/GenBank/DDBJ whole genome shotgun (WGS) entry which is preliminary data.</text>
</comment>
<feature type="domain" description="N-acetyltransferase" evidence="1">
    <location>
        <begin position="2"/>
        <end position="90"/>
    </location>
</feature>
<dbReference type="EMBL" id="JAOZFE010000010">
    <property type="protein sequence ID" value="MCW0953768.1"/>
    <property type="molecule type" value="Genomic_DNA"/>
</dbReference>
<proteinExistence type="predicted"/>
<dbReference type="InterPro" id="IPR016181">
    <property type="entry name" value="Acyl_CoA_acyltransferase"/>
</dbReference>
<dbReference type="InterPro" id="IPR031165">
    <property type="entry name" value="GNAT_YJDJ"/>
</dbReference>
<protein>
    <submittedName>
        <fullName evidence="2">N-acetyltransferase</fullName>
    </submittedName>
</protein>
<evidence type="ECO:0000313" key="2">
    <source>
        <dbReference type="EMBL" id="MCW0953768.1"/>
    </source>
</evidence>
<name>A0ABT3E5S6_9LACO</name>
<dbReference type="PANTHER" id="PTHR31435:SF10">
    <property type="entry name" value="BSR4717 PROTEIN"/>
    <property type="match status" value="1"/>
</dbReference>
<dbReference type="Gene3D" id="3.40.630.30">
    <property type="match status" value="1"/>
</dbReference>
<dbReference type="SUPFAM" id="SSF55729">
    <property type="entry name" value="Acyl-CoA N-acyltransferases (Nat)"/>
    <property type="match status" value="1"/>
</dbReference>